<dbReference type="Proteomes" id="UP001059596">
    <property type="component" value="Unassembled WGS sequence"/>
</dbReference>
<proteinExistence type="predicted"/>
<dbReference type="AlphaFoldDB" id="A0A9Q0BSR5"/>
<evidence type="ECO:0000313" key="1">
    <source>
        <dbReference type="EMBL" id="KAI8043237.1"/>
    </source>
</evidence>
<accession>A0A9Q0BSR5</accession>
<organism evidence="1 2">
    <name type="scientific">Drosophila gunungcola</name>
    <name type="common">fruit fly</name>
    <dbReference type="NCBI Taxonomy" id="103775"/>
    <lineage>
        <taxon>Eukaryota</taxon>
        <taxon>Metazoa</taxon>
        <taxon>Ecdysozoa</taxon>
        <taxon>Arthropoda</taxon>
        <taxon>Hexapoda</taxon>
        <taxon>Insecta</taxon>
        <taxon>Pterygota</taxon>
        <taxon>Neoptera</taxon>
        <taxon>Endopterygota</taxon>
        <taxon>Diptera</taxon>
        <taxon>Brachycera</taxon>
        <taxon>Muscomorpha</taxon>
        <taxon>Ephydroidea</taxon>
        <taxon>Drosophilidae</taxon>
        <taxon>Drosophila</taxon>
        <taxon>Sophophora</taxon>
    </lineage>
</organism>
<protein>
    <submittedName>
        <fullName evidence="1">Uncharacterized protein</fullName>
    </submittedName>
</protein>
<dbReference type="EMBL" id="JAMKOV010000002">
    <property type="protein sequence ID" value="KAI8043237.1"/>
    <property type="molecule type" value="Genomic_DNA"/>
</dbReference>
<comment type="caution">
    <text evidence="1">The sequence shown here is derived from an EMBL/GenBank/DDBJ whole genome shotgun (WGS) entry which is preliminary data.</text>
</comment>
<name>A0A9Q0BSR5_9MUSC</name>
<reference evidence="1" key="1">
    <citation type="journal article" date="2023" name="Genome Biol. Evol.">
        <title>Long-read-based Genome Assembly of Drosophila gunungcola Reveals Fewer Chemosensory Genes in Flower-breeding Species.</title>
        <authorList>
            <person name="Negi A."/>
            <person name="Liao B.Y."/>
            <person name="Yeh S.D."/>
        </authorList>
    </citation>
    <scope>NUCLEOTIDE SEQUENCE</scope>
    <source>
        <strain evidence="1">Sukarami</strain>
    </source>
</reference>
<keyword evidence="2" id="KW-1185">Reference proteome</keyword>
<evidence type="ECO:0000313" key="2">
    <source>
        <dbReference type="Proteomes" id="UP001059596"/>
    </source>
</evidence>
<sequence length="75" mass="8545">MQIRREALTAEKDIRGIQKELQQQEALGCNALDGLEVWIATSISYPAEVNLGRCCRLRHFGCFCHFFLAVCLFVL</sequence>
<gene>
    <name evidence="1" type="ORF">M5D96_004564</name>
</gene>